<dbReference type="AlphaFoldDB" id="A0A840X7Q5"/>
<keyword evidence="2" id="KW-1185">Reference proteome</keyword>
<protein>
    <submittedName>
        <fullName evidence="1">Putative glutamine amidotransferase</fullName>
    </submittedName>
</protein>
<proteinExistence type="predicted"/>
<evidence type="ECO:0000313" key="2">
    <source>
        <dbReference type="Proteomes" id="UP000552883"/>
    </source>
</evidence>
<dbReference type="Gene3D" id="3.40.50.880">
    <property type="match status" value="1"/>
</dbReference>
<name>A0A840X7Q5_9MICO</name>
<dbReference type="GO" id="GO:0005829">
    <property type="term" value="C:cytosol"/>
    <property type="evidence" value="ECO:0007669"/>
    <property type="project" value="TreeGrafter"/>
</dbReference>
<comment type="caution">
    <text evidence="1">The sequence shown here is derived from an EMBL/GenBank/DDBJ whole genome shotgun (WGS) entry which is preliminary data.</text>
</comment>
<dbReference type="PROSITE" id="PS51273">
    <property type="entry name" value="GATASE_TYPE_1"/>
    <property type="match status" value="1"/>
</dbReference>
<dbReference type="PANTHER" id="PTHR43235">
    <property type="entry name" value="GLUTAMINE AMIDOTRANSFERASE PB2B2.05-RELATED"/>
    <property type="match status" value="1"/>
</dbReference>
<evidence type="ECO:0000313" key="1">
    <source>
        <dbReference type="EMBL" id="MBB5618583.1"/>
    </source>
</evidence>
<gene>
    <name evidence="1" type="ORF">BJ959_002079</name>
</gene>
<accession>A0A840X7Q5</accession>
<dbReference type="EMBL" id="JACHBS010000001">
    <property type="protein sequence ID" value="MBB5618583.1"/>
    <property type="molecule type" value="Genomic_DNA"/>
</dbReference>
<sequence>MASSASDAATGAAPRRPVIGLTTYLEQAKSGVWDVPAAFLPRVYVDAVTRAGGIAVLIPPQPVDPAAADAILDGLDGLIITGGKDVDARRYGQEPHPTNDEPRLDRDALEDTLLQRALARDIPFLGICRGMQVLNTTLGGTLIQHLPDVIGSTRYNAGGGVFTPNPAITVPGTRVGALLGDRVTVQSYHHQALDAVADGLIVSAVGDDGIIQAVDVEGLTFGVAVQWHPEETAADDPRLFTALIDAAVEYRDHRKGRA</sequence>
<organism evidence="1 2">
    <name type="scientific">Microcella frigidaquae</name>
    <dbReference type="NCBI Taxonomy" id="424758"/>
    <lineage>
        <taxon>Bacteria</taxon>
        <taxon>Bacillati</taxon>
        <taxon>Actinomycetota</taxon>
        <taxon>Actinomycetes</taxon>
        <taxon>Micrococcales</taxon>
        <taxon>Microbacteriaceae</taxon>
        <taxon>Microcella</taxon>
    </lineage>
</organism>
<dbReference type="Pfam" id="PF07722">
    <property type="entry name" value="Peptidase_C26"/>
    <property type="match status" value="1"/>
</dbReference>
<dbReference type="GO" id="GO:0016740">
    <property type="term" value="F:transferase activity"/>
    <property type="evidence" value="ECO:0007669"/>
    <property type="project" value="UniProtKB-KW"/>
</dbReference>
<dbReference type="PANTHER" id="PTHR43235:SF1">
    <property type="entry name" value="GLUTAMINE AMIDOTRANSFERASE PB2B2.05-RELATED"/>
    <property type="match status" value="1"/>
</dbReference>
<dbReference type="GO" id="GO:0033969">
    <property type="term" value="F:gamma-glutamyl-gamma-aminobutyrate hydrolase activity"/>
    <property type="evidence" value="ECO:0007669"/>
    <property type="project" value="TreeGrafter"/>
</dbReference>
<dbReference type="InterPro" id="IPR029062">
    <property type="entry name" value="Class_I_gatase-like"/>
</dbReference>
<dbReference type="SUPFAM" id="SSF52317">
    <property type="entry name" value="Class I glutamine amidotransferase-like"/>
    <property type="match status" value="1"/>
</dbReference>
<keyword evidence="1" id="KW-0808">Transferase</keyword>
<dbReference type="InterPro" id="IPR044668">
    <property type="entry name" value="PuuD-like"/>
</dbReference>
<keyword evidence="1" id="KW-0315">Glutamine amidotransferase</keyword>
<dbReference type="Proteomes" id="UP000552883">
    <property type="component" value="Unassembled WGS sequence"/>
</dbReference>
<reference evidence="1 2" key="1">
    <citation type="submission" date="2020-08" db="EMBL/GenBank/DDBJ databases">
        <title>Sequencing the genomes of 1000 actinobacteria strains.</title>
        <authorList>
            <person name="Klenk H.-P."/>
        </authorList>
    </citation>
    <scope>NUCLEOTIDE SEQUENCE [LARGE SCALE GENOMIC DNA]</scope>
    <source>
        <strain evidence="1 2">DSM 23889</strain>
    </source>
</reference>
<dbReference type="InterPro" id="IPR011697">
    <property type="entry name" value="Peptidase_C26"/>
</dbReference>
<dbReference type="GO" id="GO:0006598">
    <property type="term" value="P:polyamine catabolic process"/>
    <property type="evidence" value="ECO:0007669"/>
    <property type="project" value="TreeGrafter"/>
</dbReference>
<dbReference type="RefSeq" id="WP_341799860.1">
    <property type="nucleotide sequence ID" value="NZ_BAAANZ010000003.1"/>
</dbReference>
<dbReference type="CDD" id="cd01745">
    <property type="entry name" value="GATase1_2"/>
    <property type="match status" value="1"/>
</dbReference>